<reference evidence="1" key="1">
    <citation type="submission" date="2023-05" db="EMBL/GenBank/DDBJ databases">
        <authorList>
            <person name="Huff M."/>
        </authorList>
    </citation>
    <scope>NUCLEOTIDE SEQUENCE</scope>
</reference>
<gene>
    <name evidence="1" type="ORF">FPE_LOCUS23734</name>
</gene>
<organism evidence="1 2">
    <name type="scientific">Fraxinus pennsylvanica</name>
    <dbReference type="NCBI Taxonomy" id="56036"/>
    <lineage>
        <taxon>Eukaryota</taxon>
        <taxon>Viridiplantae</taxon>
        <taxon>Streptophyta</taxon>
        <taxon>Embryophyta</taxon>
        <taxon>Tracheophyta</taxon>
        <taxon>Spermatophyta</taxon>
        <taxon>Magnoliopsida</taxon>
        <taxon>eudicotyledons</taxon>
        <taxon>Gunneridae</taxon>
        <taxon>Pentapetalae</taxon>
        <taxon>asterids</taxon>
        <taxon>lamiids</taxon>
        <taxon>Lamiales</taxon>
        <taxon>Oleaceae</taxon>
        <taxon>Oleeae</taxon>
        <taxon>Fraxinus</taxon>
    </lineage>
</organism>
<dbReference type="Proteomes" id="UP000834106">
    <property type="component" value="Chromosome 14"/>
</dbReference>
<sequence length="115" mass="12886">MDTTVHHIGPLSVARHNVLIAKSHACGDCFTRMPKTRCSNTVCYNTLDNPAINTSYSSSEISEDVLSIQSTTRLNPLTFHDSFSRLPSFLNAGDCKQKSREQPGLGEVWWRFLLN</sequence>
<name>A0AAD2E3V7_9LAMI</name>
<dbReference type="EMBL" id="OU503049">
    <property type="protein sequence ID" value="CAI9776304.1"/>
    <property type="molecule type" value="Genomic_DNA"/>
</dbReference>
<evidence type="ECO:0000313" key="2">
    <source>
        <dbReference type="Proteomes" id="UP000834106"/>
    </source>
</evidence>
<proteinExistence type="predicted"/>
<keyword evidence="2" id="KW-1185">Reference proteome</keyword>
<protein>
    <submittedName>
        <fullName evidence="1">Uncharacterized protein</fullName>
    </submittedName>
</protein>
<accession>A0AAD2E3V7</accession>
<dbReference type="AlphaFoldDB" id="A0AAD2E3V7"/>
<evidence type="ECO:0000313" key="1">
    <source>
        <dbReference type="EMBL" id="CAI9776304.1"/>
    </source>
</evidence>